<dbReference type="FunFam" id="2.20.100.10:FF:000007">
    <property type="entry name" value="Thrombospondin 1"/>
    <property type="match status" value="2"/>
</dbReference>
<dbReference type="InterPro" id="IPR000884">
    <property type="entry name" value="TSP1_rpt"/>
</dbReference>
<dbReference type="AlphaFoldDB" id="A0A4Y2GQS1"/>
<dbReference type="PANTHER" id="PTHR22906">
    <property type="entry name" value="PROPERDIN"/>
    <property type="match status" value="1"/>
</dbReference>
<dbReference type="SMART" id="SM00209">
    <property type="entry name" value="TSP1"/>
    <property type="match status" value="6"/>
</dbReference>
<evidence type="ECO:0000256" key="1">
    <source>
        <dbReference type="ARBA" id="ARBA00022737"/>
    </source>
</evidence>
<dbReference type="Proteomes" id="UP000499080">
    <property type="component" value="Unassembled WGS sequence"/>
</dbReference>
<dbReference type="OrthoDB" id="6415328at2759"/>
<keyword evidence="2" id="KW-1015">Disulfide bond</keyword>
<dbReference type="FunFam" id="2.20.100.10:FF:000001">
    <property type="entry name" value="semaphorin-5A isoform X1"/>
    <property type="match status" value="2"/>
</dbReference>
<dbReference type="PROSITE" id="PS50092">
    <property type="entry name" value="TSP1"/>
    <property type="match status" value="6"/>
</dbReference>
<feature type="region of interest" description="Disordered" evidence="3">
    <location>
        <begin position="402"/>
        <end position="430"/>
    </location>
</feature>
<evidence type="ECO:0000313" key="5">
    <source>
        <dbReference type="Proteomes" id="UP000499080"/>
    </source>
</evidence>
<dbReference type="InterPro" id="IPR036383">
    <property type="entry name" value="TSP1_rpt_sf"/>
</dbReference>
<reference evidence="4 5" key="1">
    <citation type="journal article" date="2019" name="Sci. Rep.">
        <title>Orb-weaving spider Araneus ventricosus genome elucidates the spidroin gene catalogue.</title>
        <authorList>
            <person name="Kono N."/>
            <person name="Nakamura H."/>
            <person name="Ohtoshi R."/>
            <person name="Moran D.A.P."/>
            <person name="Shinohara A."/>
            <person name="Yoshida Y."/>
            <person name="Fujiwara M."/>
            <person name="Mori M."/>
            <person name="Tomita M."/>
            <person name="Arakawa K."/>
        </authorList>
    </citation>
    <scope>NUCLEOTIDE SEQUENCE [LARGE SCALE GENOMIC DNA]</scope>
</reference>
<dbReference type="SUPFAM" id="SSF82895">
    <property type="entry name" value="TSP-1 type 1 repeat"/>
    <property type="match status" value="6"/>
</dbReference>
<dbReference type="Pfam" id="PF00090">
    <property type="entry name" value="TSP_1"/>
    <property type="match status" value="6"/>
</dbReference>
<sequence>MERTEGTGNVFLPEKTSLAGLRMNFMMLVPIPGLVLLLYLSQEAAAADGQWGEWSDWIPCSVSCGLGVRRRFRACNPAPGVGSRWCQGKHVQTENCDTTVSCPVNGGWSEWSNWSLCSATCGQGTTKRYRSCSNPIATNGGRPCEGSPQESDMCFAVKECPRDGGWSKWSSWSLCSVTCGPGGTIHRYRSCNNPPPMAEGKPCEGPSQQTRLCKASQQCPVNGQWSEWTEWSECSVSCGRGERIRRRACDQPIPQHGGLDCDETEAGELQIISCVAEILDCPVDGGWSEWSGYGPCHSPDCSGPDGSSISMRQRSCNSPLPSYKGSMCQGAFLEAGLCHQPINCVVNGGWSEWSSWRCGRFVASRTRVCDSPPPSKGGKKCPGKDVQMHVRMEEVEEYREACGNIPSDDEDLEGGSGIGQGSGDDFADDG</sequence>
<dbReference type="EMBL" id="BGPR01001488">
    <property type="protein sequence ID" value="GBM55159.1"/>
    <property type="molecule type" value="Genomic_DNA"/>
</dbReference>
<dbReference type="PANTHER" id="PTHR22906:SF21">
    <property type="entry name" value="SEMA DOMAIN-CONTAINING PROTEIN"/>
    <property type="match status" value="1"/>
</dbReference>
<keyword evidence="1" id="KW-0677">Repeat</keyword>
<keyword evidence="5" id="KW-1185">Reference proteome</keyword>
<comment type="caution">
    <text evidence="4">The sequence shown here is derived from an EMBL/GenBank/DDBJ whole genome shotgun (WGS) entry which is preliminary data.</text>
</comment>
<dbReference type="InterPro" id="IPR052065">
    <property type="entry name" value="Compl_asym_regulator"/>
</dbReference>
<evidence type="ECO:0000313" key="4">
    <source>
        <dbReference type="EMBL" id="GBM55159.1"/>
    </source>
</evidence>
<evidence type="ECO:0000256" key="3">
    <source>
        <dbReference type="SAM" id="MobiDB-lite"/>
    </source>
</evidence>
<evidence type="ECO:0000256" key="2">
    <source>
        <dbReference type="ARBA" id="ARBA00023157"/>
    </source>
</evidence>
<protein>
    <submittedName>
        <fullName evidence="4">Hemicentin-1</fullName>
    </submittedName>
</protein>
<name>A0A4Y2GQS1_ARAVE</name>
<proteinExistence type="predicted"/>
<organism evidence="4 5">
    <name type="scientific">Araneus ventricosus</name>
    <name type="common">Orbweaver spider</name>
    <name type="synonym">Epeira ventricosa</name>
    <dbReference type="NCBI Taxonomy" id="182803"/>
    <lineage>
        <taxon>Eukaryota</taxon>
        <taxon>Metazoa</taxon>
        <taxon>Ecdysozoa</taxon>
        <taxon>Arthropoda</taxon>
        <taxon>Chelicerata</taxon>
        <taxon>Arachnida</taxon>
        <taxon>Araneae</taxon>
        <taxon>Araneomorphae</taxon>
        <taxon>Entelegynae</taxon>
        <taxon>Araneoidea</taxon>
        <taxon>Araneidae</taxon>
        <taxon>Araneus</taxon>
    </lineage>
</organism>
<dbReference type="PRINTS" id="PR01705">
    <property type="entry name" value="TSP1REPEAT"/>
</dbReference>
<gene>
    <name evidence="4" type="primary">Hmcn1_8</name>
    <name evidence="4" type="ORF">AVEN_225945_1</name>
</gene>
<dbReference type="Gene3D" id="2.20.100.10">
    <property type="entry name" value="Thrombospondin type-1 (TSP1) repeat"/>
    <property type="match status" value="6"/>
</dbReference>
<accession>A0A4Y2GQS1</accession>